<keyword evidence="5 8" id="KW-1133">Transmembrane helix</keyword>
<dbReference type="EMBL" id="LUCM01002430">
    <property type="protein sequence ID" value="KAA0197368.1"/>
    <property type="molecule type" value="Genomic_DNA"/>
</dbReference>
<dbReference type="CDD" id="cd03499">
    <property type="entry name" value="SQR_TypeC_SdhC"/>
    <property type="match status" value="1"/>
</dbReference>
<evidence type="ECO:0000256" key="7">
    <source>
        <dbReference type="ARBA" id="ARBA00023136"/>
    </source>
</evidence>
<evidence type="ECO:0000256" key="5">
    <source>
        <dbReference type="ARBA" id="ARBA00022989"/>
    </source>
</evidence>
<evidence type="ECO:0000256" key="4">
    <source>
        <dbReference type="ARBA" id="ARBA00022723"/>
    </source>
</evidence>
<evidence type="ECO:0000313" key="10">
    <source>
        <dbReference type="Proteomes" id="UP000728185"/>
    </source>
</evidence>
<keyword evidence="6" id="KW-0408">Iron</keyword>
<evidence type="ECO:0000313" key="9">
    <source>
        <dbReference type="EMBL" id="KAA0197368.1"/>
    </source>
</evidence>
<dbReference type="GO" id="GO:0005739">
    <property type="term" value="C:mitochondrion"/>
    <property type="evidence" value="ECO:0007669"/>
    <property type="project" value="GOC"/>
</dbReference>
<comment type="caution">
    <text evidence="9">The sequence shown here is derived from an EMBL/GenBank/DDBJ whole genome shotgun (WGS) entry which is preliminary data.</text>
</comment>
<name>A0A8E0S6D2_9TREM</name>
<organism evidence="9 10">
    <name type="scientific">Fasciolopsis buskii</name>
    <dbReference type="NCBI Taxonomy" id="27845"/>
    <lineage>
        <taxon>Eukaryota</taxon>
        <taxon>Metazoa</taxon>
        <taxon>Spiralia</taxon>
        <taxon>Lophotrochozoa</taxon>
        <taxon>Platyhelminthes</taxon>
        <taxon>Trematoda</taxon>
        <taxon>Digenea</taxon>
        <taxon>Plagiorchiida</taxon>
        <taxon>Echinostomata</taxon>
        <taxon>Echinostomatoidea</taxon>
        <taxon>Fasciolidae</taxon>
        <taxon>Fasciolopsis</taxon>
    </lineage>
</organism>
<evidence type="ECO:0000256" key="2">
    <source>
        <dbReference type="ARBA" id="ARBA00022617"/>
    </source>
</evidence>
<dbReference type="NCBIfam" id="TIGR02970">
    <property type="entry name" value="succ_dehyd_cytB"/>
    <property type="match status" value="1"/>
</dbReference>
<evidence type="ECO:0000256" key="8">
    <source>
        <dbReference type="SAM" id="Phobius"/>
    </source>
</evidence>
<dbReference type="GO" id="GO:0006099">
    <property type="term" value="P:tricarboxylic acid cycle"/>
    <property type="evidence" value="ECO:0007669"/>
    <property type="project" value="InterPro"/>
</dbReference>
<evidence type="ECO:0000256" key="6">
    <source>
        <dbReference type="ARBA" id="ARBA00023004"/>
    </source>
</evidence>
<comment type="subcellular location">
    <subcellularLocation>
        <location evidence="1">Membrane</location>
        <topology evidence="1">Multi-pass membrane protein</topology>
    </subcellularLocation>
</comment>
<dbReference type="InterPro" id="IPR014314">
    <property type="entry name" value="Succ_DH_cytb556"/>
</dbReference>
<sequence length="195" mass="21852">MLSYRVACLSGRSLFGGSARRLQTKLSANNGVFLRSSGLKEIVKASKGSTSRQVRDQAEKEMQAFWERNIQQKRPWSPHLTIYSPPLVMRFSFLHRATGIAMAIVWMSVGCSAFLFTGRYEALLDYIRNLHLGSLVITGCKFVLCYPLVYHYMNGMRHLAWDYAIGFPIKTCNMTGLTVLSLSVLAAAALACVRM</sequence>
<keyword evidence="2" id="KW-0349">Heme</keyword>
<dbReference type="Gene3D" id="1.20.1300.10">
    <property type="entry name" value="Fumarate reductase/succinate dehydrogenase, transmembrane subunit"/>
    <property type="match status" value="1"/>
</dbReference>
<dbReference type="Proteomes" id="UP000728185">
    <property type="component" value="Unassembled WGS sequence"/>
</dbReference>
<dbReference type="PANTHER" id="PTHR10978">
    <property type="entry name" value="SUCCINATE DEHYDROGENASE CYTOCHROME B560 SUBUNIT"/>
    <property type="match status" value="1"/>
</dbReference>
<keyword evidence="7 8" id="KW-0472">Membrane</keyword>
<feature type="transmembrane region" description="Helical" evidence="8">
    <location>
        <begin position="130"/>
        <end position="153"/>
    </location>
</feature>
<feature type="transmembrane region" description="Helical" evidence="8">
    <location>
        <begin position="173"/>
        <end position="193"/>
    </location>
</feature>
<keyword evidence="3 8" id="KW-0812">Transmembrane</keyword>
<evidence type="ECO:0000256" key="3">
    <source>
        <dbReference type="ARBA" id="ARBA00022692"/>
    </source>
</evidence>
<keyword evidence="10" id="KW-1185">Reference proteome</keyword>
<dbReference type="OrthoDB" id="588261at2759"/>
<dbReference type="InterPro" id="IPR018495">
    <property type="entry name" value="Succ_DH_cyt_bsu_CS"/>
</dbReference>
<dbReference type="AlphaFoldDB" id="A0A8E0S6D2"/>
<dbReference type="GO" id="GO:0006121">
    <property type="term" value="P:mitochondrial electron transport, succinate to ubiquinone"/>
    <property type="evidence" value="ECO:0007669"/>
    <property type="project" value="TreeGrafter"/>
</dbReference>
<proteinExistence type="predicted"/>
<dbReference type="PROSITE" id="PS01001">
    <property type="entry name" value="SDH_CYT_2"/>
    <property type="match status" value="1"/>
</dbReference>
<dbReference type="PANTHER" id="PTHR10978:SF5">
    <property type="entry name" value="SUCCINATE DEHYDROGENASE CYTOCHROME B560 SUBUNIT, MITOCHONDRIAL"/>
    <property type="match status" value="1"/>
</dbReference>
<dbReference type="InterPro" id="IPR034804">
    <property type="entry name" value="SQR/QFR_C/D"/>
</dbReference>
<dbReference type="Pfam" id="PF01127">
    <property type="entry name" value="Sdh_cyt"/>
    <property type="match status" value="1"/>
</dbReference>
<feature type="transmembrane region" description="Helical" evidence="8">
    <location>
        <begin position="93"/>
        <end position="118"/>
    </location>
</feature>
<evidence type="ECO:0000256" key="1">
    <source>
        <dbReference type="ARBA" id="ARBA00004141"/>
    </source>
</evidence>
<dbReference type="GO" id="GO:0046872">
    <property type="term" value="F:metal ion binding"/>
    <property type="evidence" value="ECO:0007669"/>
    <property type="project" value="UniProtKB-KW"/>
</dbReference>
<protein>
    <submittedName>
        <fullName evidence="9">Succinate dehydrogenase complex subunit C</fullName>
    </submittedName>
</protein>
<keyword evidence="4" id="KW-0479">Metal-binding</keyword>
<dbReference type="Gene3D" id="1.20.5.540">
    <property type="entry name" value="Single helix bin"/>
    <property type="match status" value="1"/>
</dbReference>
<dbReference type="GO" id="GO:0009055">
    <property type="term" value="F:electron transfer activity"/>
    <property type="evidence" value="ECO:0007669"/>
    <property type="project" value="InterPro"/>
</dbReference>
<dbReference type="SUPFAM" id="SSF81343">
    <property type="entry name" value="Fumarate reductase respiratory complex transmembrane subunits"/>
    <property type="match status" value="1"/>
</dbReference>
<dbReference type="GO" id="GO:0016020">
    <property type="term" value="C:membrane"/>
    <property type="evidence" value="ECO:0007669"/>
    <property type="project" value="UniProtKB-SubCell"/>
</dbReference>
<gene>
    <name evidence="9" type="ORF">FBUS_00041</name>
</gene>
<dbReference type="InterPro" id="IPR000701">
    <property type="entry name" value="SuccDH_FuR_B_TM-su"/>
</dbReference>
<reference evidence="9" key="1">
    <citation type="submission" date="2019-05" db="EMBL/GenBank/DDBJ databases">
        <title>Annotation for the trematode Fasciolopsis buski.</title>
        <authorList>
            <person name="Choi Y.-J."/>
        </authorList>
    </citation>
    <scope>NUCLEOTIDE SEQUENCE</scope>
    <source>
        <strain evidence="9">HT</strain>
        <tissue evidence="9">Whole worm</tissue>
    </source>
</reference>
<accession>A0A8E0S6D2</accession>